<reference evidence="2" key="1">
    <citation type="journal article" date="2010" name="BMC Genomics">
        <title>Clostridium sticklandii, a specialist in amino acid degradation:revisiting its metabolism through its genome sequence.</title>
        <authorList>
            <person name="Fonknechten N."/>
            <person name="Chaussonnerie S."/>
            <person name="Tricot S."/>
            <person name="Lajus A."/>
            <person name="Andreesen J.R."/>
            <person name="Perchat N."/>
            <person name="Pelletier E."/>
            <person name="Gouyvenoux M."/>
            <person name="Barbe V."/>
            <person name="Salanoubat M."/>
            <person name="Le Paslier D."/>
            <person name="Weissenbach J."/>
            <person name="Cohen G.N."/>
            <person name="Kreimeyer A."/>
        </authorList>
    </citation>
    <scope>NUCLEOTIDE SEQUENCE [LARGE SCALE GENOMIC DNA]</scope>
    <source>
        <strain evidence="2">ATCC 12662 / DSM 519 / JCM 1433 / CCUG 9281 / NCIMB 10654 / HF</strain>
    </source>
</reference>
<gene>
    <name evidence="1" type="ordered locus">CLOST_2417</name>
</gene>
<proteinExistence type="predicted"/>
<dbReference type="EMBL" id="FP565809">
    <property type="protein sequence ID" value="CBH22533.1"/>
    <property type="molecule type" value="Genomic_DNA"/>
</dbReference>
<protein>
    <recommendedName>
        <fullName evidence="3">SnoaL-like domain-containing protein</fullName>
    </recommendedName>
</protein>
<dbReference type="Proteomes" id="UP000007041">
    <property type="component" value="Chromosome"/>
</dbReference>
<accession>E3PV80</accession>
<name>E3PV80_ACESD</name>
<dbReference type="KEGG" id="cst:CLOST_2417"/>
<dbReference type="AlphaFoldDB" id="E3PV80"/>
<organism evidence="1 2">
    <name type="scientific">Acetoanaerobium sticklandii (strain ATCC 12662 / DSM 519 / JCM 1433 / CCUG 9281 / NCIMB 10654 / HF)</name>
    <name type="common">Clostridium sticklandii</name>
    <dbReference type="NCBI Taxonomy" id="499177"/>
    <lineage>
        <taxon>Bacteria</taxon>
        <taxon>Bacillati</taxon>
        <taxon>Bacillota</taxon>
        <taxon>Clostridia</taxon>
        <taxon>Peptostreptococcales</taxon>
        <taxon>Filifactoraceae</taxon>
        <taxon>Acetoanaerobium</taxon>
    </lineage>
</organism>
<dbReference type="BioCyc" id="CSTI499177:GJE9-2510-MONOMER"/>
<sequence>MSVNNEVIKICNDYFETYLKERNFEKLLQFLNQDFKGIGTGEDEFSKDSYNSMRLFKRDIEQAPSESPVQVSRVRSRCSKHFISHRVLYRRL</sequence>
<dbReference type="HOGENOM" id="CLU_2408141_0_0_9"/>
<evidence type="ECO:0000313" key="2">
    <source>
        <dbReference type="Proteomes" id="UP000007041"/>
    </source>
</evidence>
<keyword evidence="2" id="KW-1185">Reference proteome</keyword>
<evidence type="ECO:0008006" key="3">
    <source>
        <dbReference type="Google" id="ProtNLM"/>
    </source>
</evidence>
<dbReference type="GeneID" id="35557734"/>
<evidence type="ECO:0000313" key="1">
    <source>
        <dbReference type="EMBL" id="CBH22533.1"/>
    </source>
</evidence>
<dbReference type="RefSeq" id="WP_013362624.1">
    <property type="nucleotide sequence ID" value="NC_014614.1"/>
</dbReference>